<dbReference type="AlphaFoldDB" id="A0A370GE39"/>
<dbReference type="InterPro" id="IPR036291">
    <property type="entry name" value="NAD(P)-bd_dom_sf"/>
</dbReference>
<dbReference type="InterPro" id="IPR013154">
    <property type="entry name" value="ADH-like_N"/>
</dbReference>
<dbReference type="GO" id="GO:0070402">
    <property type="term" value="F:NADPH binding"/>
    <property type="evidence" value="ECO:0007669"/>
    <property type="project" value="TreeGrafter"/>
</dbReference>
<dbReference type="GO" id="GO:0008270">
    <property type="term" value="F:zinc ion binding"/>
    <property type="evidence" value="ECO:0007669"/>
    <property type="project" value="InterPro"/>
</dbReference>
<name>A0A370GE39_GLULI</name>
<dbReference type="Gene3D" id="3.90.180.10">
    <property type="entry name" value="Medium-chain alcohol dehydrogenases, catalytic domain"/>
    <property type="match status" value="1"/>
</dbReference>
<dbReference type="Pfam" id="PF00107">
    <property type="entry name" value="ADH_zinc_N"/>
    <property type="match status" value="1"/>
</dbReference>
<keyword evidence="1" id="KW-0521">NADP</keyword>
<protein>
    <submittedName>
        <fullName evidence="4">Putative PIG3 family NAD(P)H quinone oxidoreductase</fullName>
    </submittedName>
</protein>
<keyword evidence="5" id="KW-1185">Reference proteome</keyword>
<dbReference type="InterPro" id="IPR020843">
    <property type="entry name" value="ER"/>
</dbReference>
<sequence length="336" mass="34773">MSPALPSAMRAVIVREPGAPESMVLTDLPLPVPGPGEVLVRVQAAGVNRPDLMQRKGLYPPPPGASPLLGLEIAGEVVGKGPDAPDWPAIGTPVCALANGGGYAEYCAVPAGQCLPWPDGFDAIRAAALPETFFTVWSNLVMTAHVAAGETVLIHGGAGGIGTAAIQTVRALGAVPYVTVGSADKAALCRELGAEAAIDYREEDFVARIDALTGRRGVDVVLDVVGGPYLDRNLRCLAPGGRLVIIALQGGAKAQEVGVGRILTRHLTVAGTTLRPRDGAYKARVAKGLRGTLWPKLSDGTIAPLIHATFPLAEVVEAHKLMESGSHSGKIVLDLR</sequence>
<dbReference type="PROSITE" id="PS01162">
    <property type="entry name" value="QOR_ZETA_CRYSTAL"/>
    <property type="match status" value="1"/>
</dbReference>
<dbReference type="SUPFAM" id="SSF51735">
    <property type="entry name" value="NAD(P)-binding Rossmann-fold domains"/>
    <property type="match status" value="1"/>
</dbReference>
<dbReference type="InterPro" id="IPR014189">
    <property type="entry name" value="Quinone_OxRdtase_PIG3"/>
</dbReference>
<dbReference type="InterPro" id="IPR002364">
    <property type="entry name" value="Quin_OxRdtase/zeta-crystal_CS"/>
</dbReference>
<feature type="domain" description="Enoyl reductase (ER)" evidence="3">
    <location>
        <begin position="18"/>
        <end position="333"/>
    </location>
</feature>
<evidence type="ECO:0000313" key="4">
    <source>
        <dbReference type="EMBL" id="RDI40704.1"/>
    </source>
</evidence>
<organism evidence="4 5">
    <name type="scientific">Gluconacetobacter liquefaciens</name>
    <name type="common">Acetobacter liquefaciens</name>
    <dbReference type="NCBI Taxonomy" id="89584"/>
    <lineage>
        <taxon>Bacteria</taxon>
        <taxon>Pseudomonadati</taxon>
        <taxon>Pseudomonadota</taxon>
        <taxon>Alphaproteobacteria</taxon>
        <taxon>Acetobacterales</taxon>
        <taxon>Acetobacteraceae</taxon>
        <taxon>Gluconacetobacter</taxon>
    </lineage>
</organism>
<evidence type="ECO:0000313" key="5">
    <source>
        <dbReference type="Proteomes" id="UP000254958"/>
    </source>
</evidence>
<evidence type="ECO:0000256" key="2">
    <source>
        <dbReference type="ARBA" id="ARBA00023002"/>
    </source>
</evidence>
<dbReference type="SMART" id="SM00829">
    <property type="entry name" value="PKS_ER"/>
    <property type="match status" value="1"/>
</dbReference>
<dbReference type="GO" id="GO:0016651">
    <property type="term" value="F:oxidoreductase activity, acting on NAD(P)H"/>
    <property type="evidence" value="ECO:0007669"/>
    <property type="project" value="TreeGrafter"/>
</dbReference>
<dbReference type="SUPFAM" id="SSF50129">
    <property type="entry name" value="GroES-like"/>
    <property type="match status" value="1"/>
</dbReference>
<dbReference type="Pfam" id="PF08240">
    <property type="entry name" value="ADH_N"/>
    <property type="match status" value="1"/>
</dbReference>
<dbReference type="EMBL" id="QQAW01000001">
    <property type="protein sequence ID" value="RDI40704.1"/>
    <property type="molecule type" value="Genomic_DNA"/>
</dbReference>
<reference evidence="4 5" key="1">
    <citation type="submission" date="2018-07" db="EMBL/GenBank/DDBJ databases">
        <title>Genomic Encyclopedia of Type Strains, Phase IV (KMG-IV): sequencing the most valuable type-strain genomes for metagenomic binning, comparative biology and taxonomic classification.</title>
        <authorList>
            <person name="Goeker M."/>
        </authorList>
    </citation>
    <scope>NUCLEOTIDE SEQUENCE [LARGE SCALE GENOMIC DNA]</scope>
    <source>
        <strain evidence="4 5">DSM 5603</strain>
    </source>
</reference>
<dbReference type="Gene3D" id="3.40.50.720">
    <property type="entry name" value="NAD(P)-binding Rossmann-like Domain"/>
    <property type="match status" value="1"/>
</dbReference>
<dbReference type="Proteomes" id="UP000254958">
    <property type="component" value="Unassembled WGS sequence"/>
</dbReference>
<dbReference type="CDD" id="cd05276">
    <property type="entry name" value="p53_inducible_oxidoreductase"/>
    <property type="match status" value="1"/>
</dbReference>
<evidence type="ECO:0000259" key="3">
    <source>
        <dbReference type="SMART" id="SM00829"/>
    </source>
</evidence>
<dbReference type="InterPro" id="IPR011032">
    <property type="entry name" value="GroES-like_sf"/>
</dbReference>
<evidence type="ECO:0000256" key="1">
    <source>
        <dbReference type="ARBA" id="ARBA00022857"/>
    </source>
</evidence>
<accession>A0A370GE39</accession>
<dbReference type="InterPro" id="IPR013149">
    <property type="entry name" value="ADH-like_C"/>
</dbReference>
<proteinExistence type="predicted"/>
<dbReference type="NCBIfam" id="TIGR02824">
    <property type="entry name" value="quinone_pig3"/>
    <property type="match status" value="1"/>
</dbReference>
<gene>
    <name evidence="4" type="ORF">C7453_101502</name>
</gene>
<dbReference type="PANTHER" id="PTHR48106:SF8">
    <property type="entry name" value="OS02G0805600 PROTEIN"/>
    <property type="match status" value="1"/>
</dbReference>
<comment type="caution">
    <text evidence="4">The sequence shown here is derived from an EMBL/GenBank/DDBJ whole genome shotgun (WGS) entry which is preliminary data.</text>
</comment>
<dbReference type="PANTHER" id="PTHR48106">
    <property type="entry name" value="QUINONE OXIDOREDUCTASE PIG3-RELATED"/>
    <property type="match status" value="1"/>
</dbReference>
<keyword evidence="2" id="KW-0560">Oxidoreductase</keyword>